<reference evidence="3 4" key="1">
    <citation type="submission" date="2018-12" db="EMBL/GenBank/DDBJ databases">
        <title>The whole draft genome of Aquabacterium sp. SJQ9.</title>
        <authorList>
            <person name="Sun L."/>
            <person name="Gao X."/>
            <person name="Chen W."/>
            <person name="Huang K."/>
        </authorList>
    </citation>
    <scope>NUCLEOTIDE SEQUENCE [LARGE SCALE GENOMIC DNA]</scope>
    <source>
        <strain evidence="3 4">SJQ9</strain>
    </source>
</reference>
<dbReference type="AlphaFoldDB" id="A0A3R8T7X7"/>
<keyword evidence="4" id="KW-1185">Reference proteome</keyword>
<feature type="region of interest" description="Disordered" evidence="1">
    <location>
        <begin position="102"/>
        <end position="121"/>
    </location>
</feature>
<dbReference type="EMBL" id="RSED01000075">
    <property type="protein sequence ID" value="RRR98962.1"/>
    <property type="molecule type" value="Genomic_DNA"/>
</dbReference>
<feature type="non-terminal residue" evidence="3">
    <location>
        <position position="1"/>
    </location>
</feature>
<dbReference type="PANTHER" id="PTHR33408">
    <property type="entry name" value="TRANSPOSASE"/>
    <property type="match status" value="1"/>
</dbReference>
<name>A0A3R8T7X7_9BURK</name>
<accession>A0A3R8T7X7</accession>
<evidence type="ECO:0000313" key="3">
    <source>
        <dbReference type="EMBL" id="RRR98962.1"/>
    </source>
</evidence>
<proteinExistence type="predicted"/>
<evidence type="ECO:0000259" key="2">
    <source>
        <dbReference type="Pfam" id="PF01609"/>
    </source>
</evidence>
<sequence>NLTDNDSAKMATDKGVIQGYTGVAAVDAKHQVIIDAQAFGTGSEQALLAPVVDATEPYRDASTVITADAGYHSKAGLEHLDQAGVPAFIADNGYRQRDPRYAGQEHHRAKDDPLYDKSAKPTNTNKVTLFDQDDFHWDRDNGTCTCPAGKRLYGNGSNCVINGLMAIKFRGTVRDCQACGLRDQCLRKPDQTKVRQVAFFSGKAPTDKPDLITRMKQRIDSALGKLMIA</sequence>
<feature type="domain" description="Transposase IS4-like" evidence="2">
    <location>
        <begin position="16"/>
        <end position="100"/>
    </location>
</feature>
<feature type="compositionally biased region" description="Basic and acidic residues" evidence="1">
    <location>
        <begin position="102"/>
        <end position="119"/>
    </location>
</feature>
<gene>
    <name evidence="3" type="ORF">EIP75_23845</name>
</gene>
<comment type="caution">
    <text evidence="3">The sequence shown here is derived from an EMBL/GenBank/DDBJ whole genome shotgun (WGS) entry which is preliminary data.</text>
</comment>
<dbReference type="RefSeq" id="WP_148100986.1">
    <property type="nucleotide sequence ID" value="NZ_RSED01000075.1"/>
</dbReference>
<dbReference type="PANTHER" id="PTHR33408:SF2">
    <property type="entry name" value="TRANSPOSASE DDE DOMAIN-CONTAINING PROTEIN"/>
    <property type="match status" value="1"/>
</dbReference>
<dbReference type="Pfam" id="PF01609">
    <property type="entry name" value="DDE_Tnp_1"/>
    <property type="match status" value="1"/>
</dbReference>
<organism evidence="3 4">
    <name type="scientific">Aquabacterium soli</name>
    <dbReference type="NCBI Taxonomy" id="2493092"/>
    <lineage>
        <taxon>Bacteria</taxon>
        <taxon>Pseudomonadati</taxon>
        <taxon>Pseudomonadota</taxon>
        <taxon>Betaproteobacteria</taxon>
        <taxon>Burkholderiales</taxon>
        <taxon>Aquabacterium</taxon>
    </lineage>
</organism>
<dbReference type="GO" id="GO:0003677">
    <property type="term" value="F:DNA binding"/>
    <property type="evidence" value="ECO:0007669"/>
    <property type="project" value="InterPro"/>
</dbReference>
<dbReference type="Proteomes" id="UP000269265">
    <property type="component" value="Unassembled WGS sequence"/>
</dbReference>
<dbReference type="GO" id="GO:0006313">
    <property type="term" value="P:DNA transposition"/>
    <property type="evidence" value="ECO:0007669"/>
    <property type="project" value="InterPro"/>
</dbReference>
<dbReference type="OrthoDB" id="111180at2"/>
<dbReference type="InterPro" id="IPR002559">
    <property type="entry name" value="Transposase_11"/>
</dbReference>
<protein>
    <submittedName>
        <fullName evidence="3">IS1182 family transposase</fullName>
    </submittedName>
</protein>
<evidence type="ECO:0000313" key="4">
    <source>
        <dbReference type="Proteomes" id="UP000269265"/>
    </source>
</evidence>
<feature type="non-terminal residue" evidence="3">
    <location>
        <position position="229"/>
    </location>
</feature>
<dbReference type="GO" id="GO:0004803">
    <property type="term" value="F:transposase activity"/>
    <property type="evidence" value="ECO:0007669"/>
    <property type="project" value="InterPro"/>
</dbReference>
<evidence type="ECO:0000256" key="1">
    <source>
        <dbReference type="SAM" id="MobiDB-lite"/>
    </source>
</evidence>